<dbReference type="AlphaFoldDB" id="A0A285GG00"/>
<reference evidence="2" key="1">
    <citation type="submission" date="2017-09" db="EMBL/GenBank/DDBJ databases">
        <authorList>
            <person name="Varghese N."/>
            <person name="Submissions S."/>
        </authorList>
    </citation>
    <scope>NUCLEOTIDE SEQUENCE [LARGE SCALE GENOMIC DNA]</scope>
    <source>
        <strain evidence="2">MSL47</strain>
    </source>
</reference>
<dbReference type="OrthoDB" id="5420310at2"/>
<dbReference type="NCBIfam" id="NF045597">
    <property type="entry name" value="TudS_rel_CD3072"/>
    <property type="match status" value="1"/>
</dbReference>
<evidence type="ECO:0000313" key="1">
    <source>
        <dbReference type="EMBL" id="SNY22512.1"/>
    </source>
</evidence>
<dbReference type="EMBL" id="OBDZ01000007">
    <property type="protein sequence ID" value="SNY22512.1"/>
    <property type="molecule type" value="Genomic_DNA"/>
</dbReference>
<accession>A0A285GG00</accession>
<gene>
    <name evidence="1" type="ORF">SAMN06265827_10773</name>
</gene>
<dbReference type="Proteomes" id="UP000219573">
    <property type="component" value="Unassembled WGS sequence"/>
</dbReference>
<organism evidence="1 2">
    <name type="scientific">Orenia metallireducens</name>
    <dbReference type="NCBI Taxonomy" id="1413210"/>
    <lineage>
        <taxon>Bacteria</taxon>
        <taxon>Bacillati</taxon>
        <taxon>Bacillota</taxon>
        <taxon>Clostridia</taxon>
        <taxon>Halanaerobiales</taxon>
        <taxon>Halobacteroidaceae</taxon>
        <taxon>Orenia</taxon>
    </lineage>
</organism>
<name>A0A285GG00_9FIRM</name>
<dbReference type="RefSeq" id="WP_097017261.1">
    <property type="nucleotide sequence ID" value="NZ_OBDZ01000007.1"/>
</dbReference>
<sequence length="181" mass="20341">MKRDKKIVLIAHCILNCNSKVEGLSQYRGALSEVVSLLMEQGLGIIQLPCPELTVYGVKRWGHVKEQFNTPYFRKHCREVFKPYLEQIKDYQAADYQIVGLLGIEGSPSCGVNRSCSGDWGGTFSSPKLEFNLNNVKSIDGAGIFIEEIREIFKEEEIGIPIIGVDEKDLKQTFKIIKGLS</sequence>
<protein>
    <submittedName>
        <fullName evidence="1">Predicted secreted protein</fullName>
    </submittedName>
</protein>
<dbReference type="InterPro" id="IPR054648">
    <property type="entry name" value="TudS-rel"/>
</dbReference>
<keyword evidence="2" id="KW-1185">Reference proteome</keyword>
<proteinExistence type="predicted"/>
<evidence type="ECO:0000313" key="2">
    <source>
        <dbReference type="Proteomes" id="UP000219573"/>
    </source>
</evidence>